<feature type="transmembrane region" description="Helical" evidence="1">
    <location>
        <begin position="85"/>
        <end position="108"/>
    </location>
</feature>
<keyword evidence="1" id="KW-0812">Transmembrane</keyword>
<dbReference type="AlphaFoldDB" id="A0A7D5ITZ7"/>
<evidence type="ECO:0000256" key="1">
    <source>
        <dbReference type="SAM" id="Phobius"/>
    </source>
</evidence>
<organism evidence="2 3">
    <name type="scientific">Microbacterium oleivorans</name>
    <dbReference type="NCBI Taxonomy" id="273677"/>
    <lineage>
        <taxon>Bacteria</taxon>
        <taxon>Bacillati</taxon>
        <taxon>Actinomycetota</taxon>
        <taxon>Actinomycetes</taxon>
        <taxon>Micrococcales</taxon>
        <taxon>Microbacteriaceae</taxon>
        <taxon>Microbacterium</taxon>
    </lineage>
</organism>
<keyword evidence="1" id="KW-1133">Transmembrane helix</keyword>
<dbReference type="Proteomes" id="UP000509638">
    <property type="component" value="Chromosome"/>
</dbReference>
<feature type="transmembrane region" description="Helical" evidence="1">
    <location>
        <begin position="7"/>
        <end position="30"/>
    </location>
</feature>
<proteinExistence type="predicted"/>
<dbReference type="RefSeq" id="WP_178013838.1">
    <property type="nucleotide sequence ID" value="NZ_CP058316.1"/>
</dbReference>
<accession>A0A7D5ITZ7</accession>
<dbReference type="EMBL" id="CP058316">
    <property type="protein sequence ID" value="QLD12777.1"/>
    <property type="molecule type" value="Genomic_DNA"/>
</dbReference>
<feature type="transmembrane region" description="Helical" evidence="1">
    <location>
        <begin position="184"/>
        <end position="208"/>
    </location>
</feature>
<feature type="transmembrane region" description="Helical" evidence="1">
    <location>
        <begin position="249"/>
        <end position="271"/>
    </location>
</feature>
<gene>
    <name evidence="2" type="ORF">HW566_13950</name>
</gene>
<dbReference type="InterPro" id="IPR012666">
    <property type="entry name" value="CbtA_put"/>
</dbReference>
<reference evidence="2 3" key="1">
    <citation type="submission" date="2020-06" db="EMBL/GenBank/DDBJ databases">
        <authorList>
            <person name="Jo H."/>
        </authorList>
    </citation>
    <scope>NUCLEOTIDE SEQUENCE [LARGE SCALE GENOMIC DNA]</scope>
    <source>
        <strain evidence="2 3">I46</strain>
    </source>
</reference>
<keyword evidence="1" id="KW-0472">Membrane</keyword>
<evidence type="ECO:0000313" key="2">
    <source>
        <dbReference type="EMBL" id="QLD12777.1"/>
    </source>
</evidence>
<evidence type="ECO:0000313" key="3">
    <source>
        <dbReference type="Proteomes" id="UP000509638"/>
    </source>
</evidence>
<protein>
    <submittedName>
        <fullName evidence="2">CbtA family protein</fullName>
    </submittedName>
</protein>
<feature type="transmembrane region" description="Helical" evidence="1">
    <location>
        <begin position="120"/>
        <end position="138"/>
    </location>
</feature>
<sequence>MSNESRTVISGAVAGIIGGLLAALLSMVVVEPHIESAIAYEQLRAGVEASLAGSGHDDALAADGHTHTHGEETEISRGLQSTGGVLLSVGLFGLAVGIIVGVAAYALGRLLPGLAVRWRSVAAAALTFVAGYAVPFAIFPTNPPAVGDPDTVLQRSAVYFGMVAISVIAMMIAVVGARSLARRLGWWYGSLASLVGYLAVVVIAGAVMPSYADLSGTSSETPGPLHDGDVMVLDGFPADALAGFRLSSLLVSFALYAMIGVLLPLVHTALARRAQVAPERREPALQVG</sequence>
<name>A0A7D5ITZ7_9MICO</name>
<dbReference type="Pfam" id="PF09490">
    <property type="entry name" value="CbtA"/>
    <property type="match status" value="1"/>
</dbReference>
<feature type="transmembrane region" description="Helical" evidence="1">
    <location>
        <begin position="158"/>
        <end position="177"/>
    </location>
</feature>